<dbReference type="SUPFAM" id="SSF48019">
    <property type="entry name" value="post-AAA+ oligomerization domain-like"/>
    <property type="match status" value="1"/>
</dbReference>
<dbReference type="InterPro" id="IPR048466">
    <property type="entry name" value="DNA_pol3_delta-like_C"/>
</dbReference>
<accession>A0A1G9ZFD8</accession>
<keyword evidence="5" id="KW-0235">DNA replication</keyword>
<dbReference type="GO" id="GO:0003887">
    <property type="term" value="F:DNA-directed DNA polymerase activity"/>
    <property type="evidence" value="ECO:0007669"/>
    <property type="project" value="UniProtKB-KW"/>
</dbReference>
<dbReference type="InterPro" id="IPR005790">
    <property type="entry name" value="DNA_polIII_delta"/>
</dbReference>
<evidence type="ECO:0000313" key="12">
    <source>
        <dbReference type="Proteomes" id="UP000199334"/>
    </source>
</evidence>
<proteinExistence type="inferred from homology"/>
<reference evidence="11 12" key="1">
    <citation type="submission" date="2016-10" db="EMBL/GenBank/DDBJ databases">
        <authorList>
            <person name="de Groot N.N."/>
        </authorList>
    </citation>
    <scope>NUCLEOTIDE SEQUENCE [LARGE SCALE GENOMIC DNA]</scope>
    <source>
        <strain evidence="11 12">CGMCC 1.3442</strain>
    </source>
</reference>
<dbReference type="InterPro" id="IPR008921">
    <property type="entry name" value="DNA_pol3_clamp-load_cplx_C"/>
</dbReference>
<dbReference type="PANTHER" id="PTHR34388:SF1">
    <property type="entry name" value="DNA POLYMERASE III SUBUNIT DELTA"/>
    <property type="match status" value="1"/>
</dbReference>
<dbReference type="GO" id="GO:0009360">
    <property type="term" value="C:DNA polymerase III complex"/>
    <property type="evidence" value="ECO:0007669"/>
    <property type="project" value="InterPro"/>
</dbReference>
<dbReference type="InterPro" id="IPR010372">
    <property type="entry name" value="DNA_pol3_delta_N"/>
</dbReference>
<dbReference type="AlphaFoldDB" id="A0A1G9ZFD8"/>
<feature type="domain" description="DNA polymerase III delta subunit-like C-terminal" evidence="10">
    <location>
        <begin position="215"/>
        <end position="334"/>
    </location>
</feature>
<evidence type="ECO:0000259" key="10">
    <source>
        <dbReference type="Pfam" id="PF21694"/>
    </source>
</evidence>
<evidence type="ECO:0000256" key="8">
    <source>
        <dbReference type="ARBA" id="ARBA00049244"/>
    </source>
</evidence>
<dbReference type="InterPro" id="IPR027417">
    <property type="entry name" value="P-loop_NTPase"/>
</dbReference>
<keyword evidence="3" id="KW-0808">Transferase</keyword>
<dbReference type="OrthoDB" id="9775929at2"/>
<gene>
    <name evidence="11" type="ORF">SAMN05216498_1670</name>
</gene>
<evidence type="ECO:0000313" key="11">
    <source>
        <dbReference type="EMBL" id="SDN19905.1"/>
    </source>
</evidence>
<dbReference type="GO" id="GO:0006261">
    <property type="term" value="P:DNA-templated DNA replication"/>
    <property type="evidence" value="ECO:0007669"/>
    <property type="project" value="TreeGrafter"/>
</dbReference>
<evidence type="ECO:0000256" key="5">
    <source>
        <dbReference type="ARBA" id="ARBA00022705"/>
    </source>
</evidence>
<dbReference type="Gene3D" id="1.20.272.10">
    <property type="match status" value="1"/>
</dbReference>
<dbReference type="EMBL" id="FNIG01000003">
    <property type="protein sequence ID" value="SDN19905.1"/>
    <property type="molecule type" value="Genomic_DNA"/>
</dbReference>
<dbReference type="EC" id="2.7.7.7" evidence="1"/>
<dbReference type="GO" id="GO:0003677">
    <property type="term" value="F:DNA binding"/>
    <property type="evidence" value="ECO:0007669"/>
    <property type="project" value="InterPro"/>
</dbReference>
<comment type="catalytic activity">
    <reaction evidence="8">
        <text>DNA(n) + a 2'-deoxyribonucleoside 5'-triphosphate = DNA(n+1) + diphosphate</text>
        <dbReference type="Rhea" id="RHEA:22508"/>
        <dbReference type="Rhea" id="RHEA-COMP:17339"/>
        <dbReference type="Rhea" id="RHEA-COMP:17340"/>
        <dbReference type="ChEBI" id="CHEBI:33019"/>
        <dbReference type="ChEBI" id="CHEBI:61560"/>
        <dbReference type="ChEBI" id="CHEBI:173112"/>
        <dbReference type="EC" id="2.7.7.7"/>
    </reaction>
</comment>
<dbReference type="PANTHER" id="PTHR34388">
    <property type="entry name" value="DNA POLYMERASE III SUBUNIT DELTA"/>
    <property type="match status" value="1"/>
</dbReference>
<dbReference type="STRING" id="237069.SAMN05216498_1670"/>
<comment type="similarity">
    <text evidence="7">Belongs to the DNA polymerase HolA subunit family.</text>
</comment>
<protein>
    <recommendedName>
        <fullName evidence="2">DNA polymerase III subunit delta</fullName>
        <ecNumber evidence="1">2.7.7.7</ecNumber>
    </recommendedName>
</protein>
<name>A0A1G9ZFD8_9BACI</name>
<sequence>MMHAQQFIQSRSIKLAPIYVLYGDENYFIQEVKKRIESHLSQHEDEMDRNTYDMENVAVQEALHDAETFPFFSEHKFIEIQQAYFLTGQKVNTDVEHDIEALEEYVQQPVEFTTLIVIAPYEKLDQRKKVVKSLKKTAEFIECTSPKIYEMGQFIKEMAQNEGLPLNEPIVDLMVERVGDHIEAVKQELEKLKLYFKDEPVTYEGAEQIISTHAEANTFSLIDHLVDLKLGDAIQVLKALQKQNEEPIALLALVSQQIRLILQAKLLKQKGYQQQQMAQQLQVHPYAVKMALKRENRFSAQALKDMIKEAALTDEKMKTGKTEQWLALELFLQQVVQRLKQAS</sequence>
<keyword evidence="12" id="KW-1185">Reference proteome</keyword>
<evidence type="ECO:0000256" key="4">
    <source>
        <dbReference type="ARBA" id="ARBA00022695"/>
    </source>
</evidence>
<keyword evidence="4" id="KW-0548">Nucleotidyltransferase</keyword>
<organism evidence="11 12">
    <name type="scientific">Tenuibacillus multivorans</name>
    <dbReference type="NCBI Taxonomy" id="237069"/>
    <lineage>
        <taxon>Bacteria</taxon>
        <taxon>Bacillati</taxon>
        <taxon>Bacillota</taxon>
        <taxon>Bacilli</taxon>
        <taxon>Bacillales</taxon>
        <taxon>Bacillaceae</taxon>
        <taxon>Tenuibacillus</taxon>
    </lineage>
</organism>
<evidence type="ECO:0000256" key="2">
    <source>
        <dbReference type="ARBA" id="ARBA00017703"/>
    </source>
</evidence>
<dbReference type="Pfam" id="PF06144">
    <property type="entry name" value="DNA_pol3_delta"/>
    <property type="match status" value="1"/>
</dbReference>
<dbReference type="Gene3D" id="3.40.50.300">
    <property type="entry name" value="P-loop containing nucleotide triphosphate hydrolases"/>
    <property type="match status" value="1"/>
</dbReference>
<evidence type="ECO:0000256" key="1">
    <source>
        <dbReference type="ARBA" id="ARBA00012417"/>
    </source>
</evidence>
<evidence type="ECO:0000256" key="6">
    <source>
        <dbReference type="ARBA" id="ARBA00022932"/>
    </source>
</evidence>
<evidence type="ECO:0000256" key="3">
    <source>
        <dbReference type="ARBA" id="ARBA00022679"/>
    </source>
</evidence>
<dbReference type="Pfam" id="PF21694">
    <property type="entry name" value="DNA_pol3_delta_C"/>
    <property type="match status" value="1"/>
</dbReference>
<dbReference type="SUPFAM" id="SSF52540">
    <property type="entry name" value="P-loop containing nucleoside triphosphate hydrolases"/>
    <property type="match status" value="1"/>
</dbReference>
<keyword evidence="6" id="KW-0239">DNA-directed DNA polymerase</keyword>
<dbReference type="Gene3D" id="1.10.8.60">
    <property type="match status" value="1"/>
</dbReference>
<dbReference type="NCBIfam" id="TIGR01128">
    <property type="entry name" value="holA"/>
    <property type="match status" value="1"/>
</dbReference>
<evidence type="ECO:0000259" key="9">
    <source>
        <dbReference type="Pfam" id="PF06144"/>
    </source>
</evidence>
<evidence type="ECO:0000256" key="7">
    <source>
        <dbReference type="ARBA" id="ARBA00034754"/>
    </source>
</evidence>
<feature type="domain" description="DNA polymerase III delta N-terminal" evidence="9">
    <location>
        <begin position="19"/>
        <end position="143"/>
    </location>
</feature>
<dbReference type="Proteomes" id="UP000199334">
    <property type="component" value="Unassembled WGS sequence"/>
</dbReference>